<dbReference type="STRING" id="77635.BISU_1601"/>
<dbReference type="InterPro" id="IPR016541">
    <property type="entry name" value="UCP008505"/>
</dbReference>
<dbReference type="eggNOG" id="ENOG5031Y2N">
    <property type="taxonomic scope" value="Bacteria"/>
</dbReference>
<dbReference type="EMBL" id="JGZR01000002">
    <property type="protein sequence ID" value="KFJ05071.1"/>
    <property type="molecule type" value="Genomic_DNA"/>
</dbReference>
<sequence>MKDVFLLDSDVFISSHRIHHPFDYKEFHPFWHWMEKMAAHGKVKILDIVFQEITQRDSKGNSDELADWFRALFVARQISHKTDDIGEVYAQVQDYLVTCGCYLAESYSQWEPEGKADPWLIAAAKTFRATIVTDERPVNPSSHQPMKKEPKIPDVAEALGVPTMNLREFYDASGELVHMQYPIQLAF</sequence>
<protein>
    <submittedName>
        <fullName evidence="1">Twitching motility protein PilT</fullName>
    </submittedName>
</protein>
<dbReference type="OrthoDB" id="3231195at2"/>
<evidence type="ECO:0000313" key="1">
    <source>
        <dbReference type="EMBL" id="KFJ05071.1"/>
    </source>
</evidence>
<dbReference type="AlphaFoldDB" id="A0A087EBC0"/>
<keyword evidence="2" id="KW-1185">Reference proteome</keyword>
<dbReference type="InterPro" id="IPR029060">
    <property type="entry name" value="PIN-like_dom_sf"/>
</dbReference>
<evidence type="ECO:0000313" key="2">
    <source>
        <dbReference type="Proteomes" id="UP000029055"/>
    </source>
</evidence>
<organism evidence="1 2">
    <name type="scientific">Bifidobacterium subtile</name>
    <dbReference type="NCBI Taxonomy" id="77635"/>
    <lineage>
        <taxon>Bacteria</taxon>
        <taxon>Bacillati</taxon>
        <taxon>Actinomycetota</taxon>
        <taxon>Actinomycetes</taxon>
        <taxon>Bifidobacteriales</taxon>
        <taxon>Bifidobacteriaceae</taxon>
        <taxon>Bifidobacterium</taxon>
    </lineage>
</organism>
<dbReference type="SUPFAM" id="SSF88723">
    <property type="entry name" value="PIN domain-like"/>
    <property type="match status" value="1"/>
</dbReference>
<accession>A0A087EBC0</accession>
<reference evidence="1 2" key="1">
    <citation type="submission" date="2014-03" db="EMBL/GenBank/DDBJ databases">
        <title>Genomics of Bifidobacteria.</title>
        <authorList>
            <person name="Ventura M."/>
            <person name="Milani C."/>
            <person name="Lugli G.A."/>
        </authorList>
    </citation>
    <scope>NUCLEOTIDE SEQUENCE [LARGE SCALE GENOMIC DNA]</scope>
    <source>
        <strain evidence="1 2">LMG 11597</strain>
    </source>
</reference>
<proteinExistence type="predicted"/>
<name>A0A087EBC0_9BIFI</name>
<dbReference type="Proteomes" id="UP000029055">
    <property type="component" value="Unassembled WGS sequence"/>
</dbReference>
<dbReference type="RefSeq" id="WP_024463803.1">
    <property type="nucleotide sequence ID" value="NZ_CP062939.1"/>
</dbReference>
<dbReference type="Pfam" id="PF14367">
    <property type="entry name" value="DUF4411"/>
    <property type="match status" value="1"/>
</dbReference>
<dbReference type="Gene3D" id="3.40.50.1010">
    <property type="entry name" value="5'-nuclease"/>
    <property type="match status" value="1"/>
</dbReference>
<comment type="caution">
    <text evidence="1">The sequence shown here is derived from an EMBL/GenBank/DDBJ whole genome shotgun (WGS) entry which is preliminary data.</text>
</comment>
<gene>
    <name evidence="1" type="ORF">BISU_1601</name>
</gene>